<evidence type="ECO:0000313" key="17">
    <source>
        <dbReference type="Proteomes" id="UP000593566"/>
    </source>
</evidence>
<evidence type="ECO:0000256" key="8">
    <source>
        <dbReference type="ARBA" id="ARBA00022833"/>
    </source>
</evidence>
<keyword evidence="8 14" id="KW-0862">Zinc</keyword>
<evidence type="ECO:0000313" key="16">
    <source>
        <dbReference type="EMBL" id="KAF6228917.1"/>
    </source>
</evidence>
<keyword evidence="12 14" id="KW-0539">Nucleus</keyword>
<dbReference type="GO" id="GO:0000439">
    <property type="term" value="C:transcription factor TFIIH core complex"/>
    <property type="evidence" value="ECO:0007669"/>
    <property type="project" value="UniProtKB-UniRule"/>
</dbReference>
<feature type="region of interest" description="Disordered" evidence="15">
    <location>
        <begin position="82"/>
        <end position="112"/>
    </location>
</feature>
<keyword evidence="6 14" id="KW-0227">DNA damage</keyword>
<dbReference type="InterPro" id="IPR036465">
    <property type="entry name" value="vWFA_dom_sf"/>
</dbReference>
<evidence type="ECO:0000256" key="14">
    <source>
        <dbReference type="RuleBase" id="RU368090"/>
    </source>
</evidence>
<dbReference type="InterPro" id="IPR004600">
    <property type="entry name" value="TFIIH_Tfb4/GTF2H3"/>
</dbReference>
<dbReference type="Pfam" id="PF03850">
    <property type="entry name" value="Tfb4"/>
    <property type="match status" value="1"/>
</dbReference>
<dbReference type="AlphaFoldDB" id="A0A8H6CSY6"/>
<comment type="subcellular location">
    <subcellularLocation>
        <location evidence="2 14">Nucleus</location>
    </subcellularLocation>
</comment>
<gene>
    <name evidence="16" type="ORF">HO133_007029</name>
</gene>
<organism evidence="16 17">
    <name type="scientific">Letharia lupina</name>
    <dbReference type="NCBI Taxonomy" id="560253"/>
    <lineage>
        <taxon>Eukaryota</taxon>
        <taxon>Fungi</taxon>
        <taxon>Dikarya</taxon>
        <taxon>Ascomycota</taxon>
        <taxon>Pezizomycotina</taxon>
        <taxon>Lecanoromycetes</taxon>
        <taxon>OSLEUM clade</taxon>
        <taxon>Lecanoromycetidae</taxon>
        <taxon>Lecanorales</taxon>
        <taxon>Lecanorineae</taxon>
        <taxon>Parmeliaceae</taxon>
        <taxon>Letharia</taxon>
    </lineage>
</organism>
<keyword evidence="7 14" id="KW-0863">Zinc-finger</keyword>
<evidence type="ECO:0000256" key="7">
    <source>
        <dbReference type="ARBA" id="ARBA00022771"/>
    </source>
</evidence>
<keyword evidence="5 14" id="KW-0479">Metal-binding</keyword>
<dbReference type="RefSeq" id="XP_037156559.1">
    <property type="nucleotide sequence ID" value="XM_037297924.1"/>
</dbReference>
<comment type="function">
    <text evidence="1 14">Component of the general transcription and DNA repair factor IIH (TFIIH) core complex, which is involved in general and transcription-coupled nucleotide excision repair (NER) of damaged DNA and, when complexed to TFIIK, in RNA transcription by RNA polymerase II. In NER, TFIIH acts by opening DNA around the lesion to allow the excision of the damaged oligonucleotide and its replacement by a new DNA fragment. In transcription, TFIIH has an essential role in transcription initiation. When the pre-initiation complex (PIC) has been established, TFIIH is required for promoter opening and promoter escape. Phosphorylation of the C-terminal tail (CTD) of the largest subunit of RNA polymerase II by the kinase module TFIIK controls the initiation of transcription.</text>
</comment>
<comment type="similarity">
    <text evidence="3 14">Belongs to the TFB4 family.</text>
</comment>
<dbReference type="Proteomes" id="UP000593566">
    <property type="component" value="Unassembled WGS sequence"/>
</dbReference>
<dbReference type="GO" id="GO:0005675">
    <property type="term" value="C:transcription factor TFIIH holo complex"/>
    <property type="evidence" value="ECO:0007669"/>
    <property type="project" value="UniProtKB-UniRule"/>
</dbReference>
<evidence type="ECO:0000256" key="3">
    <source>
        <dbReference type="ARBA" id="ARBA00005273"/>
    </source>
</evidence>
<comment type="caution">
    <text evidence="16">The sequence shown here is derived from an EMBL/GenBank/DDBJ whole genome shotgun (WGS) entry which is preliminary data.</text>
</comment>
<feature type="compositionally biased region" description="Polar residues" evidence="15">
    <location>
        <begin position="89"/>
        <end position="99"/>
    </location>
</feature>
<proteinExistence type="inferred from homology"/>
<reference evidence="16 17" key="1">
    <citation type="journal article" date="2020" name="Genomics">
        <title>Complete, high-quality genomes from long-read metagenomic sequencing of two wolf lichen thalli reveals enigmatic genome architecture.</title>
        <authorList>
            <person name="McKenzie S.K."/>
            <person name="Walston R.F."/>
            <person name="Allen J.L."/>
        </authorList>
    </citation>
    <scope>NUCLEOTIDE SEQUENCE [LARGE SCALE GENOMIC DNA]</scope>
    <source>
        <strain evidence="16">WasteWater1</strain>
    </source>
</reference>
<dbReference type="GeneID" id="59335429"/>
<protein>
    <recommendedName>
        <fullName evidence="4 14">General transcription and DNA repair factor IIH subunit TFB4</fullName>
        <shortName evidence="14">TFIIH subunit TFB4</shortName>
    </recommendedName>
    <alternativeName>
        <fullName evidence="13 14">RNA polymerase II transcription factor B subunit 4</fullName>
    </alternativeName>
</protein>
<evidence type="ECO:0000256" key="15">
    <source>
        <dbReference type="SAM" id="MobiDB-lite"/>
    </source>
</evidence>
<evidence type="ECO:0000256" key="4">
    <source>
        <dbReference type="ARBA" id="ARBA00021280"/>
    </source>
</evidence>
<keyword evidence="9 14" id="KW-0805">Transcription regulation</keyword>
<evidence type="ECO:0000256" key="2">
    <source>
        <dbReference type="ARBA" id="ARBA00004123"/>
    </source>
</evidence>
<evidence type="ECO:0000256" key="13">
    <source>
        <dbReference type="ARBA" id="ARBA00033341"/>
    </source>
</evidence>
<dbReference type="GO" id="GO:0006355">
    <property type="term" value="P:regulation of DNA-templated transcription"/>
    <property type="evidence" value="ECO:0007669"/>
    <property type="project" value="InterPro"/>
</dbReference>
<accession>A0A8H6CSY6</accession>
<keyword evidence="17" id="KW-1185">Reference proteome</keyword>
<evidence type="ECO:0000256" key="5">
    <source>
        <dbReference type="ARBA" id="ARBA00022723"/>
    </source>
</evidence>
<dbReference type="Gene3D" id="3.40.50.410">
    <property type="entry name" value="von Willebrand factor, type A domain"/>
    <property type="match status" value="1"/>
</dbReference>
<keyword evidence="10 14" id="KW-0804">Transcription</keyword>
<comment type="subunit">
    <text evidence="14">Component of the 7-subunit TFIIH core complex composed of XPB/SSL2, XPD/RAD3, SSL1, TFB1, TFB2, TFB4 and TFB5, which is active in NER. The core complex associates with the 3-subunit CTD-kinase module TFIIK composed of CCL1, KIN28 and TFB3 to form the 10-subunit holoenzyme (holo-TFIIH) active in transcription.</text>
</comment>
<dbReference type="PANTHER" id="PTHR12831:SF0">
    <property type="entry name" value="GENERAL TRANSCRIPTION FACTOR IIH SUBUNIT 3"/>
    <property type="match status" value="1"/>
</dbReference>
<sequence length="362" mass="38922">MNAVDGSDHYNKTSDEPPPSLLTIILDTNAHAWALLAPTLPLSAAIANLLVFINAHLAFNNSNKVAIIASHTQRAEFLYPIPSEDDSRQANGSTHNGAQNGLDGDMNMTDGNEANYAATADDANHYRPFRHIQTTLLSAMSKLYKTTSPESLTPTTSIAGALTLALTYINKQSIAFSTTTSSKTNADPLLAPSDPNSIQPATLNPRILILSVSGDLAHQYIPIMNTIFACQRLTIPIDICKIAGDSVFLQQASDATHGTYIALTHPRGLLQYLMLGFLPDQSSRKYLVPPTAVGVDFRAACFCHRKVVDVGFVCSICLSIFCSPPEGAVCLTCGTYLQLGEYGGKPAVVAKRKKKRKKGADE</sequence>
<evidence type="ECO:0000256" key="12">
    <source>
        <dbReference type="ARBA" id="ARBA00023242"/>
    </source>
</evidence>
<dbReference type="PANTHER" id="PTHR12831">
    <property type="entry name" value="TRANSCRIPTION INITIATION FACTOR IIH TFIIH , POLYPEPTIDE 3-RELATED"/>
    <property type="match status" value="1"/>
</dbReference>
<keyword evidence="11 14" id="KW-0234">DNA repair</keyword>
<dbReference type="GO" id="GO:0008270">
    <property type="term" value="F:zinc ion binding"/>
    <property type="evidence" value="ECO:0007669"/>
    <property type="project" value="UniProtKB-KW"/>
</dbReference>
<dbReference type="GO" id="GO:0006289">
    <property type="term" value="P:nucleotide-excision repair"/>
    <property type="evidence" value="ECO:0007669"/>
    <property type="project" value="UniProtKB-UniRule"/>
</dbReference>
<evidence type="ECO:0000256" key="11">
    <source>
        <dbReference type="ARBA" id="ARBA00023204"/>
    </source>
</evidence>
<evidence type="ECO:0000256" key="1">
    <source>
        <dbReference type="ARBA" id="ARBA00002817"/>
    </source>
</evidence>
<name>A0A8H6CSY6_9LECA</name>
<dbReference type="FunFam" id="3.40.50.410:FF:000084">
    <property type="entry name" value="Transcription factor TFIIH subunit Tfb4, putative"/>
    <property type="match status" value="1"/>
</dbReference>
<evidence type="ECO:0000256" key="10">
    <source>
        <dbReference type="ARBA" id="ARBA00023163"/>
    </source>
</evidence>
<dbReference type="EMBL" id="JACCJB010000003">
    <property type="protein sequence ID" value="KAF6228917.1"/>
    <property type="molecule type" value="Genomic_DNA"/>
</dbReference>
<evidence type="ECO:0000256" key="9">
    <source>
        <dbReference type="ARBA" id="ARBA00023015"/>
    </source>
</evidence>
<evidence type="ECO:0000256" key="6">
    <source>
        <dbReference type="ARBA" id="ARBA00022763"/>
    </source>
</evidence>